<evidence type="ECO:0000256" key="5">
    <source>
        <dbReference type="SAM" id="MobiDB-lite"/>
    </source>
</evidence>
<evidence type="ECO:0000256" key="1">
    <source>
        <dbReference type="ARBA" id="ARBA00022512"/>
    </source>
</evidence>
<evidence type="ECO:0000259" key="6">
    <source>
        <dbReference type="PROSITE" id="PS50847"/>
    </source>
</evidence>
<evidence type="ECO:0000256" key="3">
    <source>
        <dbReference type="ARBA" id="ARBA00022729"/>
    </source>
</evidence>
<protein>
    <recommendedName>
        <fullName evidence="6">Gram-positive cocci surface proteins LPxTG domain-containing protein</fullName>
    </recommendedName>
</protein>
<proteinExistence type="predicted"/>
<keyword evidence="2" id="KW-0964">Secreted</keyword>
<feature type="compositionally biased region" description="Polar residues" evidence="5">
    <location>
        <begin position="353"/>
        <end position="369"/>
    </location>
</feature>
<evidence type="ECO:0000256" key="2">
    <source>
        <dbReference type="ARBA" id="ARBA00022525"/>
    </source>
</evidence>
<dbReference type="EMBL" id="BCMF01000003">
    <property type="protein sequence ID" value="GAW98689.1"/>
    <property type="molecule type" value="Genomic_DNA"/>
</dbReference>
<dbReference type="Proteomes" id="UP000198374">
    <property type="component" value="Unassembled WGS sequence"/>
</dbReference>
<dbReference type="InterPro" id="IPR019931">
    <property type="entry name" value="LPXTG_anchor"/>
</dbReference>
<evidence type="ECO:0000313" key="8">
    <source>
        <dbReference type="Proteomes" id="UP000198374"/>
    </source>
</evidence>
<feature type="compositionally biased region" description="Low complexity" evidence="5">
    <location>
        <begin position="338"/>
        <end position="352"/>
    </location>
</feature>
<feature type="compositionally biased region" description="Low complexity" evidence="5">
    <location>
        <begin position="299"/>
        <end position="314"/>
    </location>
</feature>
<reference evidence="7 8" key="1">
    <citation type="submission" date="2015-11" db="EMBL/GenBank/DDBJ databases">
        <title>Draft genome sequences of new species of the genus Lactobacillus isolated from orchardgrass silage.</title>
        <authorList>
            <person name="Tohno M."/>
            <person name="Tanizawa Y."/>
            <person name="Arita M."/>
        </authorList>
    </citation>
    <scope>NUCLEOTIDE SEQUENCE [LARGE SCALE GENOMIC DNA]</scope>
    <source>
        <strain evidence="7 8">IWT30</strain>
    </source>
</reference>
<keyword evidence="1" id="KW-0134">Cell wall</keyword>
<organism evidence="7 8">
    <name type="scientific">Secundilactobacillus mixtipabuli</name>
    <dbReference type="NCBI Taxonomy" id="1435342"/>
    <lineage>
        <taxon>Bacteria</taxon>
        <taxon>Bacillati</taxon>
        <taxon>Bacillota</taxon>
        <taxon>Bacilli</taxon>
        <taxon>Lactobacillales</taxon>
        <taxon>Lactobacillaceae</taxon>
        <taxon>Secundilactobacillus</taxon>
    </lineage>
</organism>
<gene>
    <name evidence="7" type="ORF">IWT30_00648</name>
</gene>
<dbReference type="AlphaFoldDB" id="A0A1Z5IAD8"/>
<sequence length="442" mass="46992">MQVVVALNDYKTGRITANELAMDYANLGANLDYSAVTGADQQIFHDFYKKYFNVDNTRQLNDLMAQEMINTYHQQPGAALVGASTMQNYFPGTEGMTIDYQKLQQNLDQPIQFINLTKQADGTYSADGVKPLVIPFTNIDSDVTIHYAIAGGSSLPAGETLPADQTVKGYLGEPDVTVDVPAIQGLTPDQNSVQLKFDGTIGKQKITVTYYGPLSLTVKFVDNDNQGATVGTPQKLTGTINTSVDWSAGTIPAGYQLAPGQVTSGQYSFTGSTNPEINIHLVHKNAPTGGVSDGGHSSNQTGQPTNNVPTPNTPEQSQEPSQAVVTTQPNQVAAVNGTATSKTANTTLTESTPQETRASGTSKNQQQKVTRVANSANSVVGNSANAKPVSVANSATTETTSSKNQLPQTDENTQATRNLSFLGIVMTSLLGLLGITKKRRHN</sequence>
<feature type="region of interest" description="Disordered" evidence="5">
    <location>
        <begin position="284"/>
        <end position="414"/>
    </location>
</feature>
<feature type="compositionally biased region" description="Low complexity" evidence="5">
    <location>
        <begin position="372"/>
        <end position="386"/>
    </location>
</feature>
<accession>A0A1Z5IAD8</accession>
<feature type="compositionally biased region" description="Polar residues" evidence="5">
    <location>
        <begin position="315"/>
        <end position="333"/>
    </location>
</feature>
<name>A0A1Z5IAD8_9LACO</name>
<evidence type="ECO:0000256" key="4">
    <source>
        <dbReference type="ARBA" id="ARBA00023088"/>
    </source>
</evidence>
<evidence type="ECO:0000313" key="7">
    <source>
        <dbReference type="EMBL" id="GAW98689.1"/>
    </source>
</evidence>
<keyword evidence="3" id="KW-0732">Signal</keyword>
<keyword evidence="4" id="KW-0572">Peptidoglycan-anchor</keyword>
<comment type="caution">
    <text evidence="7">The sequence shown here is derived from an EMBL/GenBank/DDBJ whole genome shotgun (WGS) entry which is preliminary data.</text>
</comment>
<dbReference type="Gene3D" id="3.10.20.320">
    <property type="entry name" value="Putative peptidoglycan bound protein (lpxtg motif)"/>
    <property type="match status" value="1"/>
</dbReference>
<feature type="domain" description="Gram-positive cocci surface proteins LPxTG" evidence="6">
    <location>
        <begin position="406"/>
        <end position="442"/>
    </location>
</feature>
<keyword evidence="8" id="KW-1185">Reference proteome</keyword>
<feature type="compositionally biased region" description="Polar residues" evidence="5">
    <location>
        <begin position="391"/>
        <end position="414"/>
    </location>
</feature>
<dbReference type="PROSITE" id="PS50847">
    <property type="entry name" value="GRAM_POS_ANCHORING"/>
    <property type="match status" value="1"/>
</dbReference>